<feature type="region of interest" description="Disordered" evidence="1">
    <location>
        <begin position="1"/>
        <end position="31"/>
    </location>
</feature>
<name>A0ABQ9XIZ0_9EUKA</name>
<feature type="compositionally biased region" description="Basic and acidic residues" evidence="1">
    <location>
        <begin position="1"/>
        <end position="10"/>
    </location>
</feature>
<evidence type="ECO:0000256" key="1">
    <source>
        <dbReference type="SAM" id="MobiDB-lite"/>
    </source>
</evidence>
<reference evidence="2 3" key="1">
    <citation type="journal article" date="2022" name="bioRxiv">
        <title>Genomics of Preaxostyla Flagellates Illuminates Evolutionary Transitions and the Path Towards Mitochondrial Loss.</title>
        <authorList>
            <person name="Novak L.V.F."/>
            <person name="Treitli S.C."/>
            <person name="Pyrih J."/>
            <person name="Halakuc P."/>
            <person name="Pipaliya S.V."/>
            <person name="Vacek V."/>
            <person name="Brzon O."/>
            <person name="Soukal P."/>
            <person name="Eme L."/>
            <person name="Dacks J.B."/>
            <person name="Karnkowska A."/>
            <person name="Elias M."/>
            <person name="Hampl V."/>
        </authorList>
    </citation>
    <scope>NUCLEOTIDE SEQUENCE [LARGE SCALE GENOMIC DNA]</scope>
    <source>
        <strain evidence="2">NAU3</strain>
        <tissue evidence="2">Gut</tissue>
    </source>
</reference>
<protein>
    <submittedName>
        <fullName evidence="2">Uncharacterized protein</fullName>
    </submittedName>
</protein>
<comment type="caution">
    <text evidence="2">The sequence shown here is derived from an EMBL/GenBank/DDBJ whole genome shotgun (WGS) entry which is preliminary data.</text>
</comment>
<gene>
    <name evidence="2" type="ORF">BLNAU_14298</name>
</gene>
<proteinExistence type="predicted"/>
<keyword evidence="3" id="KW-1185">Reference proteome</keyword>
<dbReference type="EMBL" id="JARBJD010000130">
    <property type="protein sequence ID" value="KAK2950769.1"/>
    <property type="molecule type" value="Genomic_DNA"/>
</dbReference>
<dbReference type="Proteomes" id="UP001281761">
    <property type="component" value="Unassembled WGS sequence"/>
</dbReference>
<evidence type="ECO:0000313" key="3">
    <source>
        <dbReference type="Proteomes" id="UP001281761"/>
    </source>
</evidence>
<accession>A0ABQ9XIZ0</accession>
<evidence type="ECO:0000313" key="2">
    <source>
        <dbReference type="EMBL" id="KAK2950769.1"/>
    </source>
</evidence>
<organism evidence="2 3">
    <name type="scientific">Blattamonas nauphoetae</name>
    <dbReference type="NCBI Taxonomy" id="2049346"/>
    <lineage>
        <taxon>Eukaryota</taxon>
        <taxon>Metamonada</taxon>
        <taxon>Preaxostyla</taxon>
        <taxon>Oxymonadida</taxon>
        <taxon>Blattamonas</taxon>
    </lineage>
</organism>
<sequence length="129" mass="14912">MTNRTNRESEAVNPPASSRQNTRQRDNYDNSFPGAIQHQFDLIGESYHRTYHVPSGRHITISNTFSSKYQSHLLLALHRLTRTRTLIPHQKAATQLNTLLFHPLFKLPDFEVDFSSVVFRSVNSLNPQH</sequence>